<dbReference type="AlphaFoldDB" id="A0ABD3EI86"/>
<keyword evidence="2" id="KW-0808">Transferase</keyword>
<comment type="caution">
    <text evidence="4">The sequence shown here is derived from an EMBL/GenBank/DDBJ whole genome shotgun (WGS) entry which is preliminary data.</text>
</comment>
<dbReference type="Gene3D" id="3.30.559.10">
    <property type="entry name" value="Chloramphenicol acetyltransferase-like domain"/>
    <property type="match status" value="2"/>
</dbReference>
<sequence length="445" mass="49750">MDVQILSAETITPSSPTPHHLRNFKLSFLDQSVAPFYIPLTLFYNTKFDPSNVSEVHMQLKKSLSETLTLFYPLAGRVQDMHHVICNDQGALYTEAQASFTLSEFLQKPDLNVLNKFLTRKTNVFETAPDFQVCIQVSVFSCGGLAIGACLFHRVADIATMAIFLKAWSGLCGLTCAQEIRNKNMALELGSSLFPQLSSIPDNFMANQRDYMFSDDQKYHLTRRFVFTSSAIASLRAKAASAAVPKPSRIESLTGFIIERLLAGLKQKSSSATVMASHAVNIRRRMDPPLPESASGNFVWFTAAFFLPSEEAELPDYVETLRDVFDGVNSEELKMIDAEIIGRKYSDNMGMLNESGGEIKSYKFSSWCNLGFYGLDFGWGLGPVWVAHMGDSGEGRRTKYQFLFMDGKNGGEIELWMLYGDEEIEMLENDQEFLAFATLNPSVLV</sequence>
<dbReference type="Proteomes" id="UP001632038">
    <property type="component" value="Unassembled WGS sequence"/>
</dbReference>
<keyword evidence="5" id="KW-1185">Reference proteome</keyword>
<keyword evidence="3" id="KW-0012">Acyltransferase</keyword>
<name>A0ABD3EI86_9LAMI</name>
<dbReference type="EMBL" id="JAVIJP010000005">
    <property type="protein sequence ID" value="KAL3653467.1"/>
    <property type="molecule type" value="Genomic_DNA"/>
</dbReference>
<accession>A0ABD3EI86</accession>
<proteinExistence type="inferred from homology"/>
<organism evidence="4 5">
    <name type="scientific">Castilleja foliolosa</name>
    <dbReference type="NCBI Taxonomy" id="1961234"/>
    <lineage>
        <taxon>Eukaryota</taxon>
        <taxon>Viridiplantae</taxon>
        <taxon>Streptophyta</taxon>
        <taxon>Embryophyta</taxon>
        <taxon>Tracheophyta</taxon>
        <taxon>Spermatophyta</taxon>
        <taxon>Magnoliopsida</taxon>
        <taxon>eudicotyledons</taxon>
        <taxon>Gunneridae</taxon>
        <taxon>Pentapetalae</taxon>
        <taxon>asterids</taxon>
        <taxon>lamiids</taxon>
        <taxon>Lamiales</taxon>
        <taxon>Orobanchaceae</taxon>
        <taxon>Pedicularideae</taxon>
        <taxon>Castillejinae</taxon>
        <taxon>Castilleja</taxon>
    </lineage>
</organism>
<gene>
    <name evidence="4" type="ORF">CASFOL_003148</name>
</gene>
<dbReference type="GO" id="GO:0016746">
    <property type="term" value="F:acyltransferase activity"/>
    <property type="evidence" value="ECO:0007669"/>
    <property type="project" value="UniProtKB-KW"/>
</dbReference>
<reference evidence="5" key="1">
    <citation type="journal article" date="2024" name="IScience">
        <title>Strigolactones Initiate the Formation of Haustorium-like Structures in Castilleja.</title>
        <authorList>
            <person name="Buerger M."/>
            <person name="Peterson D."/>
            <person name="Chory J."/>
        </authorList>
    </citation>
    <scope>NUCLEOTIDE SEQUENCE [LARGE SCALE GENOMIC DNA]</scope>
</reference>
<dbReference type="PANTHER" id="PTHR31623">
    <property type="entry name" value="F21J9.9"/>
    <property type="match status" value="1"/>
</dbReference>
<protein>
    <submittedName>
        <fullName evidence="4">Uncharacterized protein</fullName>
    </submittedName>
</protein>
<comment type="similarity">
    <text evidence="1">Belongs to the plant acyltransferase family.</text>
</comment>
<evidence type="ECO:0000313" key="4">
    <source>
        <dbReference type="EMBL" id="KAL3653467.1"/>
    </source>
</evidence>
<dbReference type="InterPro" id="IPR023213">
    <property type="entry name" value="CAT-like_dom_sf"/>
</dbReference>
<dbReference type="PANTHER" id="PTHR31623:SF105">
    <property type="entry name" value="VINORINE SYNTHASE-LIKE"/>
    <property type="match status" value="1"/>
</dbReference>
<evidence type="ECO:0000313" key="5">
    <source>
        <dbReference type="Proteomes" id="UP001632038"/>
    </source>
</evidence>
<dbReference type="Pfam" id="PF02458">
    <property type="entry name" value="Transferase"/>
    <property type="match status" value="1"/>
</dbReference>
<evidence type="ECO:0000256" key="2">
    <source>
        <dbReference type="ARBA" id="ARBA00022679"/>
    </source>
</evidence>
<evidence type="ECO:0000256" key="1">
    <source>
        <dbReference type="ARBA" id="ARBA00009861"/>
    </source>
</evidence>
<evidence type="ECO:0000256" key="3">
    <source>
        <dbReference type="ARBA" id="ARBA00023315"/>
    </source>
</evidence>